<protein>
    <submittedName>
        <fullName evidence="1">Uncharacterized protein</fullName>
    </submittedName>
</protein>
<dbReference type="AlphaFoldDB" id="A0A926HS66"/>
<sequence>MQARELVNGGVLEQPKVRICDTAARNDLHADLNALTGIGHLLIRLGLVCLFGLFGGKQAHFSHDTEQTFRTACIAALPQAVPKFDHAQGRVPAAHVADELPFGLRVLIRMTVRPPRLAGQGRH</sequence>
<comment type="caution">
    <text evidence="1">The sequence shown here is derived from an EMBL/GenBank/DDBJ whole genome shotgun (WGS) entry which is preliminary data.</text>
</comment>
<proteinExistence type="predicted"/>
<dbReference type="EMBL" id="JACRSN010000007">
    <property type="protein sequence ID" value="MBC8533510.1"/>
    <property type="molecule type" value="Genomic_DNA"/>
</dbReference>
<reference evidence="1" key="1">
    <citation type="submission" date="2020-08" db="EMBL/GenBank/DDBJ databases">
        <title>Genome public.</title>
        <authorList>
            <person name="Liu C."/>
            <person name="Sun Q."/>
        </authorList>
    </citation>
    <scope>NUCLEOTIDE SEQUENCE</scope>
    <source>
        <strain evidence="1">NSJ-40</strain>
    </source>
</reference>
<evidence type="ECO:0000313" key="1">
    <source>
        <dbReference type="EMBL" id="MBC8533510.1"/>
    </source>
</evidence>
<feature type="non-terminal residue" evidence="1">
    <location>
        <position position="123"/>
    </location>
</feature>
<evidence type="ECO:0000313" key="2">
    <source>
        <dbReference type="Proteomes" id="UP000651482"/>
    </source>
</evidence>
<dbReference type="RefSeq" id="WP_430472442.1">
    <property type="nucleotide sequence ID" value="NZ_JACRSN010000007.1"/>
</dbReference>
<name>A0A926HS66_9FIRM</name>
<dbReference type="Proteomes" id="UP000651482">
    <property type="component" value="Unassembled WGS sequence"/>
</dbReference>
<gene>
    <name evidence="1" type="ORF">IAG03_05725</name>
</gene>
<accession>A0A926HS66</accession>
<keyword evidence="2" id="KW-1185">Reference proteome</keyword>
<organism evidence="1 2">
    <name type="scientific">Yeguia hominis</name>
    <dbReference type="NCBI Taxonomy" id="2763662"/>
    <lineage>
        <taxon>Bacteria</taxon>
        <taxon>Bacillati</taxon>
        <taxon>Bacillota</taxon>
        <taxon>Clostridia</taxon>
        <taxon>Eubacteriales</taxon>
        <taxon>Yeguiaceae</taxon>
        <taxon>Yeguia</taxon>
    </lineage>
</organism>